<evidence type="ECO:0000256" key="1">
    <source>
        <dbReference type="ARBA" id="ARBA00010236"/>
    </source>
</evidence>
<dbReference type="Proteomes" id="UP000440578">
    <property type="component" value="Unassembled WGS sequence"/>
</dbReference>
<comment type="similarity">
    <text evidence="1">Belongs to the WSCD family.</text>
</comment>
<keyword evidence="6" id="KW-1185">Reference proteome</keyword>
<gene>
    <name evidence="5" type="primary">Wscd1_1</name>
    <name evidence="5" type="ORF">FJT64_025542</name>
</gene>
<dbReference type="PANTHER" id="PTHR45964:SF5">
    <property type="entry name" value="WSCD FAMILY MEMBER CG9164"/>
    <property type="match status" value="1"/>
</dbReference>
<dbReference type="Pfam" id="PF00685">
    <property type="entry name" value="Sulfotransfer_1"/>
    <property type="match status" value="1"/>
</dbReference>
<reference evidence="5 6" key="1">
    <citation type="submission" date="2019-07" db="EMBL/GenBank/DDBJ databases">
        <title>Draft genome assembly of a fouling barnacle, Amphibalanus amphitrite (Darwin, 1854): The first reference genome for Thecostraca.</title>
        <authorList>
            <person name="Kim W."/>
        </authorList>
    </citation>
    <scope>NUCLEOTIDE SEQUENCE [LARGE SCALE GENOMIC DNA]</scope>
    <source>
        <strain evidence="5">SNU_AA5</strain>
        <tissue evidence="5">Soma without cirri and trophi</tissue>
    </source>
</reference>
<evidence type="ECO:0000313" key="5">
    <source>
        <dbReference type="EMBL" id="KAF0302361.1"/>
    </source>
</evidence>
<dbReference type="OrthoDB" id="5985073at2759"/>
<protein>
    <submittedName>
        <fullName evidence="5">WSC domain-containing protein 1</fullName>
    </submittedName>
</protein>
<organism evidence="5 6">
    <name type="scientific">Amphibalanus amphitrite</name>
    <name type="common">Striped barnacle</name>
    <name type="synonym">Balanus amphitrite</name>
    <dbReference type="NCBI Taxonomy" id="1232801"/>
    <lineage>
        <taxon>Eukaryota</taxon>
        <taxon>Metazoa</taxon>
        <taxon>Ecdysozoa</taxon>
        <taxon>Arthropoda</taxon>
        <taxon>Crustacea</taxon>
        <taxon>Multicrustacea</taxon>
        <taxon>Cirripedia</taxon>
        <taxon>Thoracica</taxon>
        <taxon>Thoracicalcarea</taxon>
        <taxon>Balanomorpha</taxon>
        <taxon>Balanoidea</taxon>
        <taxon>Balanidae</taxon>
        <taxon>Amphibalaninae</taxon>
        <taxon>Amphibalanus</taxon>
    </lineage>
</organism>
<dbReference type="EMBL" id="VIIS01001068">
    <property type="protein sequence ID" value="KAF0302361.1"/>
    <property type="molecule type" value="Genomic_DNA"/>
</dbReference>
<feature type="compositionally biased region" description="Polar residues" evidence="2">
    <location>
        <begin position="327"/>
        <end position="336"/>
    </location>
</feature>
<dbReference type="Gene3D" id="3.40.50.300">
    <property type="entry name" value="P-loop containing nucleotide triphosphate hydrolases"/>
    <property type="match status" value="1"/>
</dbReference>
<keyword evidence="3" id="KW-0472">Membrane</keyword>
<evidence type="ECO:0000313" key="6">
    <source>
        <dbReference type="Proteomes" id="UP000440578"/>
    </source>
</evidence>
<feature type="domain" description="Sulfotransferase" evidence="4">
    <location>
        <begin position="203"/>
        <end position="329"/>
    </location>
</feature>
<dbReference type="AlphaFoldDB" id="A0A6A4WK98"/>
<comment type="caution">
    <text evidence="5">The sequence shown here is derived from an EMBL/GenBank/DDBJ whole genome shotgun (WGS) entry which is preliminary data.</text>
</comment>
<evidence type="ECO:0000256" key="2">
    <source>
        <dbReference type="SAM" id="MobiDB-lite"/>
    </source>
</evidence>
<dbReference type="SUPFAM" id="SSF52540">
    <property type="entry name" value="P-loop containing nucleoside triphosphate hydrolases"/>
    <property type="match status" value="1"/>
</dbReference>
<dbReference type="InterPro" id="IPR027417">
    <property type="entry name" value="P-loop_NTPase"/>
</dbReference>
<dbReference type="InterPro" id="IPR000863">
    <property type="entry name" value="Sulfotransferase_dom"/>
</dbReference>
<feature type="transmembrane region" description="Helical" evidence="3">
    <location>
        <begin position="26"/>
        <end position="48"/>
    </location>
</feature>
<keyword evidence="3" id="KW-0812">Transmembrane</keyword>
<evidence type="ECO:0000259" key="4">
    <source>
        <dbReference type="Pfam" id="PF00685"/>
    </source>
</evidence>
<dbReference type="GO" id="GO:0008146">
    <property type="term" value="F:sulfotransferase activity"/>
    <property type="evidence" value="ECO:0007669"/>
    <property type="project" value="InterPro"/>
</dbReference>
<proteinExistence type="inferred from homology"/>
<accession>A0A6A4WK98</accession>
<sequence length="368" mass="41741">MRDEHVPVGPRGRRTNSMWRCRHRRYYLALLAVSLAWVVLIAAIVRFAHIREAQLRTGRGAARLNVAIRTRQGVLPIRLAEVETLKASPLEKWSNEQRKLLNMTFRPWLSARSDCSRLSTGFGHHLPTVALVSLPSSGNTWMRFLIEGGSGVFTGSLYSDLTIVKAGMYGELVPHASGTTIAQKTHGFTTLEGVTASPSEQRRRFAHVHELGCRAILLVRDPAAAIVSHRHLDAAGHLGFAPQSHFEGEGWDKFVDQKAEFWYSLYAAWIEQCPPEQLLVVQYEKLKSQLNTELERVLRFLGVHPDPERMKCIERYPRGNMQRRTRTNNTGPQSPLSERHRQRIKRSVLALHRLVSEHKLGDGIADYL</sequence>
<feature type="region of interest" description="Disordered" evidence="2">
    <location>
        <begin position="318"/>
        <end position="341"/>
    </location>
</feature>
<dbReference type="InterPro" id="IPR051589">
    <property type="entry name" value="Sialate-O-sulfotransferase"/>
</dbReference>
<keyword evidence="3" id="KW-1133">Transmembrane helix</keyword>
<evidence type="ECO:0000256" key="3">
    <source>
        <dbReference type="SAM" id="Phobius"/>
    </source>
</evidence>
<dbReference type="PANTHER" id="PTHR45964">
    <property type="entry name" value="WSCD FAMILY MEMBER CG9164"/>
    <property type="match status" value="1"/>
</dbReference>
<name>A0A6A4WK98_AMPAM</name>